<dbReference type="EMBL" id="AUXW01000153">
    <property type="protein sequence ID" value="KKE83114.1"/>
    <property type="molecule type" value="Genomic_DNA"/>
</dbReference>
<accession>A0A0F6ACI0</accession>
<dbReference type="PATRIC" id="fig|1129367.4.peg.2968"/>
<sequence>MKLKHLNYSSTSKKTYSALHLLLVAIVFVMSVFQPVAQAQMICDHDMPAAKATMSMHLPSHDASQNHHQHSNMNHSMPSHHEMDCCETECACPTSLCAPFSLFMSEPSVFTTFKQVTEKPLSAYSGSPNQLIYTVYKPPILA</sequence>
<evidence type="ECO:0000313" key="2">
    <source>
        <dbReference type="Proteomes" id="UP000033434"/>
    </source>
</evidence>
<dbReference type="AlphaFoldDB" id="A0A0F6ACI0"/>
<gene>
    <name evidence="1" type="ORF">N479_15695</name>
</gene>
<protein>
    <submittedName>
        <fullName evidence="1">Uncharacterized protein</fullName>
    </submittedName>
</protein>
<proteinExistence type="predicted"/>
<dbReference type="RefSeq" id="WP_063881439.1">
    <property type="nucleotide sequence ID" value="NZ_AUXW01000153.1"/>
</dbReference>
<name>A0A0F6ACI0_9GAMM</name>
<comment type="caution">
    <text evidence="1">The sequence shown here is derived from an EMBL/GenBank/DDBJ whole genome shotgun (WGS) entry which is preliminary data.</text>
</comment>
<dbReference type="Proteomes" id="UP000033434">
    <property type="component" value="Unassembled WGS sequence"/>
</dbReference>
<reference evidence="1 2" key="1">
    <citation type="journal article" date="2015" name="BMC Genomics">
        <title>Genome mining reveals unlocked bioactive potential of marine Gram-negative bacteria.</title>
        <authorList>
            <person name="Machado H."/>
            <person name="Sonnenschein E.C."/>
            <person name="Melchiorsen J."/>
            <person name="Gram L."/>
        </authorList>
    </citation>
    <scope>NUCLEOTIDE SEQUENCE [LARGE SCALE GENOMIC DNA]</scope>
    <source>
        <strain evidence="1 2">S4054</strain>
    </source>
</reference>
<evidence type="ECO:0000313" key="1">
    <source>
        <dbReference type="EMBL" id="KKE83114.1"/>
    </source>
</evidence>
<organism evidence="1 2">
    <name type="scientific">Pseudoalteromonas luteoviolacea S4054</name>
    <dbReference type="NCBI Taxonomy" id="1129367"/>
    <lineage>
        <taxon>Bacteria</taxon>
        <taxon>Pseudomonadati</taxon>
        <taxon>Pseudomonadota</taxon>
        <taxon>Gammaproteobacteria</taxon>
        <taxon>Alteromonadales</taxon>
        <taxon>Pseudoalteromonadaceae</taxon>
        <taxon>Pseudoalteromonas</taxon>
    </lineage>
</organism>